<feature type="domain" description="Conjugative transposon TraM C-terminal" evidence="1">
    <location>
        <begin position="4"/>
        <end position="66"/>
    </location>
</feature>
<proteinExistence type="predicted"/>
<comment type="caution">
    <text evidence="2">The sequence shown here is derived from an EMBL/GenBank/DDBJ whole genome shotgun (WGS) entry which is preliminary data.</text>
</comment>
<organism evidence="2">
    <name type="scientific">termite gut metagenome</name>
    <dbReference type="NCBI Taxonomy" id="433724"/>
    <lineage>
        <taxon>unclassified sequences</taxon>
        <taxon>metagenomes</taxon>
        <taxon>organismal metagenomes</taxon>
    </lineage>
</organism>
<dbReference type="Pfam" id="PF12508">
    <property type="entry name" value="Transposon_TraM"/>
    <property type="match status" value="1"/>
</dbReference>
<name>A0A5J4P4Z6_9ZZZZ</name>
<evidence type="ECO:0000313" key="2">
    <source>
        <dbReference type="EMBL" id="KAA6304090.1"/>
    </source>
</evidence>
<sequence length="71" mass="7595">MEMDAVKEIAANMGTNAGTSINLSSDTGGQLAADMGRSLIQGSSQFFSKKLREVKVNLKAGYKVFLLPKDN</sequence>
<reference evidence="2" key="1">
    <citation type="submission" date="2019-03" db="EMBL/GenBank/DDBJ databases">
        <title>Single cell metagenomics reveals metabolic interactions within the superorganism composed of flagellate Streblomastix strix and complex community of Bacteroidetes bacteria on its surface.</title>
        <authorList>
            <person name="Treitli S.C."/>
            <person name="Kolisko M."/>
            <person name="Husnik F."/>
            <person name="Keeling P."/>
            <person name="Hampl V."/>
        </authorList>
    </citation>
    <scope>NUCLEOTIDE SEQUENCE</scope>
    <source>
        <strain evidence="2">STM</strain>
    </source>
</reference>
<dbReference type="AlphaFoldDB" id="A0A5J4P4Z6"/>
<evidence type="ECO:0000259" key="1">
    <source>
        <dbReference type="Pfam" id="PF12508"/>
    </source>
</evidence>
<dbReference type="InterPro" id="IPR055407">
    <property type="entry name" value="TraM_C"/>
</dbReference>
<accession>A0A5J4P4Z6</accession>
<gene>
    <name evidence="2" type="ORF">EZS27_044265</name>
</gene>
<protein>
    <recommendedName>
        <fullName evidence="1">Conjugative transposon TraM C-terminal domain-containing protein</fullName>
    </recommendedName>
</protein>
<dbReference type="EMBL" id="SNRY01011790">
    <property type="protein sequence ID" value="KAA6304090.1"/>
    <property type="molecule type" value="Genomic_DNA"/>
</dbReference>